<feature type="domain" description="NR LBD" evidence="6">
    <location>
        <begin position="1"/>
        <end position="105"/>
    </location>
</feature>
<organism evidence="7 8">
    <name type="scientific">Acrobeloides nanus</name>
    <dbReference type="NCBI Taxonomy" id="290746"/>
    <lineage>
        <taxon>Eukaryota</taxon>
        <taxon>Metazoa</taxon>
        <taxon>Ecdysozoa</taxon>
        <taxon>Nematoda</taxon>
        <taxon>Chromadorea</taxon>
        <taxon>Rhabditida</taxon>
        <taxon>Tylenchina</taxon>
        <taxon>Cephalobomorpha</taxon>
        <taxon>Cephaloboidea</taxon>
        <taxon>Cephalobidae</taxon>
        <taxon>Acrobeloides</taxon>
    </lineage>
</organism>
<reference evidence="8" key="1">
    <citation type="submission" date="2022-11" db="UniProtKB">
        <authorList>
            <consortium name="WormBaseParasite"/>
        </authorList>
    </citation>
    <scope>IDENTIFICATION</scope>
</reference>
<dbReference type="InterPro" id="IPR027806">
    <property type="entry name" value="HARBI1_dom"/>
</dbReference>
<dbReference type="Proteomes" id="UP000887540">
    <property type="component" value="Unplaced"/>
</dbReference>
<accession>A0A914CUF8</accession>
<dbReference type="InterPro" id="IPR000536">
    <property type="entry name" value="Nucl_hrmn_rcpt_lig-bd"/>
</dbReference>
<evidence type="ECO:0000313" key="7">
    <source>
        <dbReference type="Proteomes" id="UP000887540"/>
    </source>
</evidence>
<dbReference type="PANTHER" id="PTHR45680:SF29">
    <property type="entry name" value="NUCLEAR HORMONE RECEPTOR FAMILY"/>
    <property type="match status" value="1"/>
</dbReference>
<keyword evidence="2" id="KW-0479">Metal-binding</keyword>
<dbReference type="Pfam" id="PF00104">
    <property type="entry name" value="Hormone_recep"/>
    <property type="match status" value="1"/>
</dbReference>
<dbReference type="InterPro" id="IPR035500">
    <property type="entry name" value="NHR-like_dom_sf"/>
</dbReference>
<proteinExistence type="predicted"/>
<evidence type="ECO:0000256" key="1">
    <source>
        <dbReference type="ARBA" id="ARBA00001968"/>
    </source>
</evidence>
<evidence type="ECO:0000313" key="8">
    <source>
        <dbReference type="WBParaSite" id="ACRNAN_scaffold14162.g17038.t1"/>
    </source>
</evidence>
<sequence length="345" mass="39804">MRLTQFEIVYLVGTVLWTIYDIKGHLSESTIKLAEEMTDQCSNELHNYYVYELKLSNYAARLTKLNQLVPIIEDGIRSKKELTLMSKVFDIFEIDFNDDDEFINISKWLSIADGFNETYQFPLTIGALDGKHLEIEKPPRTGSAFYNYKGYYSIVMLAIVDHNCKFVLVDVGGAGRQSDSGLYSNSPIREFLESAEAQIPAPVPLLPPSLLPYHIIADGGFGLKEYILTPYTLNAADTPEKRHYNSRLSRARSTVERSFGQMVHRFKLLNGTLNFTRRRCTRFILAGVLLHNFLRERELEEDLEPPDVDLPTDEEYEARRRRAPMPNNAARIYRERFVEYFNMGN</sequence>
<dbReference type="PROSITE" id="PS51843">
    <property type="entry name" value="NR_LBD"/>
    <property type="match status" value="1"/>
</dbReference>
<protein>
    <submittedName>
        <fullName evidence="8">NR LBD domain-containing protein</fullName>
    </submittedName>
</protein>
<evidence type="ECO:0000256" key="3">
    <source>
        <dbReference type="ARBA" id="ARBA00023015"/>
    </source>
</evidence>
<evidence type="ECO:0000256" key="4">
    <source>
        <dbReference type="ARBA" id="ARBA00023163"/>
    </source>
</evidence>
<evidence type="ECO:0000256" key="5">
    <source>
        <dbReference type="ARBA" id="ARBA00023170"/>
    </source>
</evidence>
<keyword evidence="5" id="KW-0675">Receptor</keyword>
<dbReference type="AlphaFoldDB" id="A0A914CUF8"/>
<keyword evidence="3" id="KW-0805">Transcription regulation</keyword>
<evidence type="ECO:0000256" key="2">
    <source>
        <dbReference type="ARBA" id="ARBA00022723"/>
    </source>
</evidence>
<evidence type="ECO:0000259" key="6">
    <source>
        <dbReference type="PROSITE" id="PS51843"/>
    </source>
</evidence>
<dbReference type="PANTHER" id="PTHR45680">
    <property type="entry name" value="NUCLEAR HORMONE RECEPTOR FAMILY"/>
    <property type="match status" value="1"/>
</dbReference>
<keyword evidence="4" id="KW-0804">Transcription</keyword>
<dbReference type="GO" id="GO:0046872">
    <property type="term" value="F:metal ion binding"/>
    <property type="evidence" value="ECO:0007669"/>
    <property type="project" value="UniProtKB-KW"/>
</dbReference>
<comment type="cofactor">
    <cofactor evidence="1">
        <name>a divalent metal cation</name>
        <dbReference type="ChEBI" id="CHEBI:60240"/>
    </cofactor>
</comment>
<dbReference type="WBParaSite" id="ACRNAN_scaffold14162.g17038.t1">
    <property type="protein sequence ID" value="ACRNAN_scaffold14162.g17038.t1"/>
    <property type="gene ID" value="ACRNAN_scaffold14162.g17038"/>
</dbReference>
<dbReference type="SUPFAM" id="SSF48508">
    <property type="entry name" value="Nuclear receptor ligand-binding domain"/>
    <property type="match status" value="1"/>
</dbReference>
<name>A0A914CUF8_9BILA</name>
<dbReference type="Gene3D" id="1.10.565.10">
    <property type="entry name" value="Retinoid X Receptor"/>
    <property type="match status" value="1"/>
</dbReference>
<keyword evidence="7" id="KW-1185">Reference proteome</keyword>
<dbReference type="Pfam" id="PF13359">
    <property type="entry name" value="DDE_Tnp_4"/>
    <property type="match status" value="1"/>
</dbReference>
<dbReference type="InterPro" id="IPR051152">
    <property type="entry name" value="C.elegans_Orphan_NR"/>
</dbReference>